<feature type="transmembrane region" description="Helical" evidence="8">
    <location>
        <begin position="416"/>
        <end position="439"/>
    </location>
</feature>
<feature type="transmembrane region" description="Helical" evidence="8">
    <location>
        <begin position="375"/>
        <end position="395"/>
    </location>
</feature>
<feature type="transmembrane region" description="Helical" evidence="8">
    <location>
        <begin position="445"/>
        <end position="467"/>
    </location>
</feature>
<feature type="transmembrane region" description="Helical" evidence="8">
    <location>
        <begin position="44"/>
        <end position="66"/>
    </location>
</feature>
<protein>
    <recommendedName>
        <fullName evidence="9">Major facilitator superfamily (MFS) profile domain-containing protein</fullName>
    </recommendedName>
</protein>
<feature type="domain" description="Major facilitator superfamily (MFS) profile" evidence="9">
    <location>
        <begin position="46"/>
        <end position="471"/>
    </location>
</feature>
<keyword evidence="2" id="KW-0813">Transport</keyword>
<evidence type="ECO:0000256" key="8">
    <source>
        <dbReference type="SAM" id="Phobius"/>
    </source>
</evidence>
<dbReference type="InterPro" id="IPR005828">
    <property type="entry name" value="MFS_sugar_transport-like"/>
</dbReference>
<reference evidence="10" key="2">
    <citation type="submission" date="2014-07" db="EMBL/GenBank/DDBJ databases">
        <authorList>
            <person name="Hull J."/>
        </authorList>
    </citation>
    <scope>NUCLEOTIDE SEQUENCE</scope>
</reference>
<dbReference type="InterPro" id="IPR020846">
    <property type="entry name" value="MFS_dom"/>
</dbReference>
<evidence type="ECO:0000313" key="10">
    <source>
        <dbReference type="EMBL" id="JAG26832.1"/>
    </source>
</evidence>
<feature type="transmembrane region" description="Helical" evidence="8">
    <location>
        <begin position="86"/>
        <end position="109"/>
    </location>
</feature>
<feature type="transmembrane region" description="Helical" evidence="8">
    <location>
        <begin position="173"/>
        <end position="191"/>
    </location>
</feature>
<dbReference type="AlphaFoldDB" id="A0A0A9Y1A4"/>
<feature type="non-terminal residue" evidence="10">
    <location>
        <position position="1"/>
    </location>
</feature>
<dbReference type="GO" id="GO:0005886">
    <property type="term" value="C:plasma membrane"/>
    <property type="evidence" value="ECO:0007669"/>
    <property type="project" value="UniProtKB-SubCell"/>
</dbReference>
<dbReference type="PANTHER" id="PTHR48021">
    <property type="match status" value="1"/>
</dbReference>
<dbReference type="PROSITE" id="PS50850">
    <property type="entry name" value="MFS"/>
    <property type="match status" value="1"/>
</dbReference>
<evidence type="ECO:0000256" key="3">
    <source>
        <dbReference type="ARBA" id="ARBA00022475"/>
    </source>
</evidence>
<evidence type="ECO:0000256" key="2">
    <source>
        <dbReference type="ARBA" id="ARBA00022448"/>
    </source>
</evidence>
<dbReference type="Pfam" id="PF00083">
    <property type="entry name" value="Sugar_tr"/>
    <property type="match status" value="1"/>
</dbReference>
<sequence length="486" mass="53309">SACQLLLDGFIYEGVISESSTRVEMMGICAQSDTREQSGLARQIICGIIVSIISLNSGLNQGWLSPMSLKLKTDDSPVEKMSKEELSYLAAFPLYSAFIVTPFVSYVGIRYGRKTGFYVILVPHIASGLILTFAPSKVWLYVGRILGGFRVTAINMAEMYISETAHKSIRGMLIAICPVQINIGILISYTLGKILNYKAYNSLLAIIPFVCGLLLFWVPETPHFLMEKDREEDAKKAMLWLKNGDYGVADLEMMEIERPKNCRPENLSIKQLWNDKPSKAAMLVGVFSFSLQTLSGIHSVTNYAGIIYEESSSFLSPDDSSIVTAVILLVASVINVILIDRFGRKPLLYVSYTGTAISLSVLSAFLFALLKGVDVGHLTFLPVVSISAFAFLYGIGQAAVPGALTSEMSPTNIRPAMSGAVSVVSVAITIAVLQSFPYLDELVGLYFVFVISIFFNVLGVFFTWFMVPETKGKSLTQISNELRAII</sequence>
<dbReference type="Gene3D" id="1.20.1250.20">
    <property type="entry name" value="MFS general substrate transporter like domains"/>
    <property type="match status" value="1"/>
</dbReference>
<evidence type="ECO:0000256" key="5">
    <source>
        <dbReference type="ARBA" id="ARBA00022692"/>
    </source>
</evidence>
<dbReference type="GO" id="GO:0022857">
    <property type="term" value="F:transmembrane transporter activity"/>
    <property type="evidence" value="ECO:0007669"/>
    <property type="project" value="InterPro"/>
</dbReference>
<gene>
    <name evidence="10" type="ORF">CM83_39234</name>
</gene>
<dbReference type="InterPro" id="IPR050549">
    <property type="entry name" value="MFS_Trehalose_Transporter"/>
</dbReference>
<evidence type="ECO:0000256" key="4">
    <source>
        <dbReference type="ARBA" id="ARBA00022597"/>
    </source>
</evidence>
<evidence type="ECO:0000256" key="6">
    <source>
        <dbReference type="ARBA" id="ARBA00022989"/>
    </source>
</evidence>
<keyword evidence="7 8" id="KW-0472">Membrane</keyword>
<proteinExistence type="predicted"/>
<evidence type="ECO:0000256" key="7">
    <source>
        <dbReference type="ARBA" id="ARBA00023136"/>
    </source>
</evidence>
<dbReference type="EMBL" id="GBHO01016772">
    <property type="protein sequence ID" value="JAG26832.1"/>
    <property type="molecule type" value="Transcribed_RNA"/>
</dbReference>
<comment type="subcellular location">
    <subcellularLocation>
        <location evidence="1">Cell membrane</location>
        <topology evidence="1">Multi-pass membrane protein</topology>
    </subcellularLocation>
</comment>
<accession>A0A0A9Y1A4</accession>
<evidence type="ECO:0000259" key="9">
    <source>
        <dbReference type="PROSITE" id="PS50850"/>
    </source>
</evidence>
<feature type="transmembrane region" description="Helical" evidence="8">
    <location>
        <begin position="320"/>
        <end position="339"/>
    </location>
</feature>
<reference evidence="10" key="1">
    <citation type="journal article" date="2014" name="PLoS ONE">
        <title>Transcriptome-Based Identification of ABC Transporters in the Western Tarnished Plant Bug Lygus hesperus.</title>
        <authorList>
            <person name="Hull J.J."/>
            <person name="Chaney K."/>
            <person name="Geib S.M."/>
            <person name="Fabrick J.A."/>
            <person name="Brent C.S."/>
            <person name="Walsh D."/>
            <person name="Lavine L.C."/>
        </authorList>
    </citation>
    <scope>NUCLEOTIDE SEQUENCE</scope>
</reference>
<keyword evidence="6 8" id="KW-1133">Transmembrane helix</keyword>
<feature type="transmembrane region" description="Helical" evidence="8">
    <location>
        <begin position="197"/>
        <end position="218"/>
    </location>
</feature>
<feature type="transmembrane region" description="Helical" evidence="8">
    <location>
        <begin position="346"/>
        <end position="369"/>
    </location>
</feature>
<dbReference type="FunFam" id="1.20.1250.20:FF:000218">
    <property type="entry name" value="facilitated trehalose transporter Tret1"/>
    <property type="match status" value="1"/>
</dbReference>
<keyword evidence="3" id="KW-1003">Cell membrane</keyword>
<dbReference type="PANTHER" id="PTHR48021:SF1">
    <property type="entry name" value="GH07001P-RELATED"/>
    <property type="match status" value="1"/>
</dbReference>
<keyword evidence="5 8" id="KW-0812">Transmembrane</keyword>
<evidence type="ECO:0000256" key="1">
    <source>
        <dbReference type="ARBA" id="ARBA00004651"/>
    </source>
</evidence>
<dbReference type="SUPFAM" id="SSF103473">
    <property type="entry name" value="MFS general substrate transporter"/>
    <property type="match status" value="1"/>
</dbReference>
<keyword evidence="4" id="KW-0762">Sugar transport</keyword>
<dbReference type="InterPro" id="IPR036259">
    <property type="entry name" value="MFS_trans_sf"/>
</dbReference>
<name>A0A0A9Y1A4_LYGHE</name>
<feature type="transmembrane region" description="Helical" evidence="8">
    <location>
        <begin position="116"/>
        <end position="135"/>
    </location>
</feature>
<organism evidence="10">
    <name type="scientific">Lygus hesperus</name>
    <name type="common">Western plant bug</name>
    <dbReference type="NCBI Taxonomy" id="30085"/>
    <lineage>
        <taxon>Eukaryota</taxon>
        <taxon>Metazoa</taxon>
        <taxon>Ecdysozoa</taxon>
        <taxon>Arthropoda</taxon>
        <taxon>Hexapoda</taxon>
        <taxon>Insecta</taxon>
        <taxon>Pterygota</taxon>
        <taxon>Neoptera</taxon>
        <taxon>Paraneoptera</taxon>
        <taxon>Hemiptera</taxon>
        <taxon>Heteroptera</taxon>
        <taxon>Panheteroptera</taxon>
        <taxon>Cimicomorpha</taxon>
        <taxon>Miridae</taxon>
        <taxon>Mirini</taxon>
        <taxon>Lygus</taxon>
    </lineage>
</organism>